<evidence type="ECO:0000256" key="8">
    <source>
        <dbReference type="ARBA" id="ARBA00022741"/>
    </source>
</evidence>
<dbReference type="GO" id="GO:0000155">
    <property type="term" value="F:phosphorelay sensor kinase activity"/>
    <property type="evidence" value="ECO:0007669"/>
    <property type="project" value="InterPro"/>
</dbReference>
<keyword evidence="8" id="KW-0547">Nucleotide-binding</keyword>
<evidence type="ECO:0000259" key="14">
    <source>
        <dbReference type="PROSITE" id="PS50109"/>
    </source>
</evidence>
<dbReference type="InterPro" id="IPR036890">
    <property type="entry name" value="HATPase_C_sf"/>
</dbReference>
<proteinExistence type="predicted"/>
<dbReference type="InterPro" id="IPR050351">
    <property type="entry name" value="BphY/WalK/GraS-like"/>
</dbReference>
<dbReference type="SMART" id="SM00388">
    <property type="entry name" value="HisKA"/>
    <property type="match status" value="1"/>
</dbReference>
<dbReference type="Gene3D" id="1.10.287.130">
    <property type="match status" value="1"/>
</dbReference>
<dbReference type="RefSeq" id="WP_163949894.1">
    <property type="nucleotide sequence ID" value="NZ_JAAIKC010000007.1"/>
</dbReference>
<evidence type="ECO:0000256" key="7">
    <source>
        <dbReference type="ARBA" id="ARBA00022692"/>
    </source>
</evidence>
<keyword evidence="13" id="KW-0472">Membrane</keyword>
<evidence type="ECO:0000256" key="2">
    <source>
        <dbReference type="ARBA" id="ARBA00004651"/>
    </source>
</evidence>
<evidence type="ECO:0000313" key="15">
    <source>
        <dbReference type="EMBL" id="NEW07956.1"/>
    </source>
</evidence>
<protein>
    <recommendedName>
        <fullName evidence="3">histidine kinase</fullName>
        <ecNumber evidence="3">2.7.13.3</ecNumber>
    </recommendedName>
</protein>
<dbReference type="InterPro" id="IPR025847">
    <property type="entry name" value="MEDS_domain"/>
</dbReference>
<dbReference type="CDD" id="cd00082">
    <property type="entry name" value="HisKA"/>
    <property type="match status" value="1"/>
</dbReference>
<keyword evidence="4" id="KW-1003">Cell membrane</keyword>
<dbReference type="PROSITE" id="PS50109">
    <property type="entry name" value="HIS_KIN"/>
    <property type="match status" value="1"/>
</dbReference>
<gene>
    <name evidence="15" type="ORF">GK047_18310</name>
</gene>
<evidence type="ECO:0000256" key="13">
    <source>
        <dbReference type="ARBA" id="ARBA00023136"/>
    </source>
</evidence>
<dbReference type="Pfam" id="PF00512">
    <property type="entry name" value="HisKA"/>
    <property type="match status" value="1"/>
</dbReference>
<sequence length="432" mass="49660">MSIPTIPLTEHIDVSSGAHILYIYSSDEKYIENAVAFIQTGLKLRQQVIIIDSSENFQVIMDKVKGLVDRRGLADVHFVNHDDLNRADTDLQAEKVLHTMAELLKPLLQRKIPIRSWGHVPYLEPDYLRKLLKEYERSNGFTIEEFRMIGVWVYNGHRLPAHVQNELLQNHGYLMTDTSLVRSNLYRKGDQEVVFPSLAVHTQMQSEMNQYKEKLDFVHVVSHEVRNPLTVIKAYAAMLLQKDLDVDGKQKLKAITDYVDVIDNEIMHIINTEQMLSTEALWSTTQISVLPVLEEVIATMKTKSRTQNIELHSTLPSKPIKMVGNVVGMKLVVSNLLSNAIKYSEENSCIWMEVHNERDSLHIQIKDQGIGMTGEQTQKLFRKYEKMNLERSGQGIGLFMVKKLVDHFEGFIEIHSELHKGTQVLVRLPIRK</sequence>
<dbReference type="InterPro" id="IPR003594">
    <property type="entry name" value="HATPase_dom"/>
</dbReference>
<keyword evidence="7" id="KW-0812">Transmembrane</keyword>
<keyword evidence="11" id="KW-1133">Transmembrane helix</keyword>
<dbReference type="GO" id="GO:0005524">
    <property type="term" value="F:ATP binding"/>
    <property type="evidence" value="ECO:0007669"/>
    <property type="project" value="UniProtKB-KW"/>
</dbReference>
<comment type="catalytic activity">
    <reaction evidence="1">
        <text>ATP + protein L-histidine = ADP + protein N-phospho-L-histidine.</text>
        <dbReference type="EC" id="2.7.13.3"/>
    </reaction>
</comment>
<dbReference type="PANTHER" id="PTHR45453">
    <property type="entry name" value="PHOSPHATE REGULON SENSOR PROTEIN PHOR"/>
    <property type="match status" value="1"/>
</dbReference>
<accession>A0A6G4A0E6</accession>
<evidence type="ECO:0000256" key="3">
    <source>
        <dbReference type="ARBA" id="ARBA00012438"/>
    </source>
</evidence>
<evidence type="ECO:0000256" key="9">
    <source>
        <dbReference type="ARBA" id="ARBA00022777"/>
    </source>
</evidence>
<dbReference type="GO" id="GO:0004721">
    <property type="term" value="F:phosphoprotein phosphatase activity"/>
    <property type="evidence" value="ECO:0007669"/>
    <property type="project" value="TreeGrafter"/>
</dbReference>
<evidence type="ECO:0000256" key="4">
    <source>
        <dbReference type="ARBA" id="ARBA00022475"/>
    </source>
</evidence>
<dbReference type="SUPFAM" id="SSF55874">
    <property type="entry name" value="ATPase domain of HSP90 chaperone/DNA topoisomerase II/histidine kinase"/>
    <property type="match status" value="1"/>
</dbReference>
<dbReference type="SUPFAM" id="SSF47384">
    <property type="entry name" value="Homodimeric domain of signal transducing histidine kinase"/>
    <property type="match status" value="1"/>
</dbReference>
<keyword evidence="5" id="KW-0597">Phosphoprotein</keyword>
<evidence type="ECO:0000256" key="5">
    <source>
        <dbReference type="ARBA" id="ARBA00022553"/>
    </source>
</evidence>
<dbReference type="InterPro" id="IPR036097">
    <property type="entry name" value="HisK_dim/P_sf"/>
</dbReference>
<reference evidence="15" key="1">
    <citation type="submission" date="2020-02" db="EMBL/GenBank/DDBJ databases">
        <authorList>
            <person name="Shen X.-R."/>
            <person name="Zhang Y.-X."/>
        </authorList>
    </citation>
    <scope>NUCLEOTIDE SEQUENCE</scope>
    <source>
        <strain evidence="15">SYP-B3998</strain>
    </source>
</reference>
<evidence type="ECO:0000256" key="11">
    <source>
        <dbReference type="ARBA" id="ARBA00022989"/>
    </source>
</evidence>
<keyword evidence="10" id="KW-0067">ATP-binding</keyword>
<dbReference type="GO" id="GO:0016036">
    <property type="term" value="P:cellular response to phosphate starvation"/>
    <property type="evidence" value="ECO:0007669"/>
    <property type="project" value="TreeGrafter"/>
</dbReference>
<dbReference type="EC" id="2.7.13.3" evidence="3"/>
<evidence type="ECO:0000256" key="10">
    <source>
        <dbReference type="ARBA" id="ARBA00022840"/>
    </source>
</evidence>
<dbReference type="GO" id="GO:0005886">
    <property type="term" value="C:plasma membrane"/>
    <property type="evidence" value="ECO:0007669"/>
    <property type="project" value="UniProtKB-SubCell"/>
</dbReference>
<dbReference type="PRINTS" id="PR00344">
    <property type="entry name" value="BCTRLSENSOR"/>
</dbReference>
<keyword evidence="9" id="KW-0418">Kinase</keyword>
<organism evidence="15">
    <name type="scientific">Paenibacillus sp. SYP-B3998</name>
    <dbReference type="NCBI Taxonomy" id="2678564"/>
    <lineage>
        <taxon>Bacteria</taxon>
        <taxon>Bacillati</taxon>
        <taxon>Bacillota</taxon>
        <taxon>Bacilli</taxon>
        <taxon>Bacillales</taxon>
        <taxon>Paenibacillaceae</taxon>
        <taxon>Paenibacillus</taxon>
    </lineage>
</organism>
<dbReference type="AlphaFoldDB" id="A0A6G4A0E6"/>
<dbReference type="Pfam" id="PF02518">
    <property type="entry name" value="HATPase_c"/>
    <property type="match status" value="1"/>
</dbReference>
<feature type="domain" description="Histidine kinase" evidence="14">
    <location>
        <begin position="220"/>
        <end position="432"/>
    </location>
</feature>
<dbReference type="InterPro" id="IPR004358">
    <property type="entry name" value="Sig_transdc_His_kin-like_C"/>
</dbReference>
<dbReference type="PANTHER" id="PTHR45453:SF2">
    <property type="entry name" value="HISTIDINE KINASE"/>
    <property type="match status" value="1"/>
</dbReference>
<dbReference type="InterPro" id="IPR003661">
    <property type="entry name" value="HisK_dim/P_dom"/>
</dbReference>
<comment type="subcellular location">
    <subcellularLocation>
        <location evidence="2">Cell membrane</location>
        <topology evidence="2">Multi-pass membrane protein</topology>
    </subcellularLocation>
</comment>
<name>A0A6G4A0E6_9BACL</name>
<comment type="caution">
    <text evidence="15">The sequence shown here is derived from an EMBL/GenBank/DDBJ whole genome shotgun (WGS) entry which is preliminary data.</text>
</comment>
<evidence type="ECO:0000256" key="12">
    <source>
        <dbReference type="ARBA" id="ARBA00023012"/>
    </source>
</evidence>
<keyword evidence="12" id="KW-0902">Two-component regulatory system</keyword>
<evidence type="ECO:0000256" key="6">
    <source>
        <dbReference type="ARBA" id="ARBA00022679"/>
    </source>
</evidence>
<dbReference type="EMBL" id="JAAIKC010000007">
    <property type="protein sequence ID" value="NEW07956.1"/>
    <property type="molecule type" value="Genomic_DNA"/>
</dbReference>
<dbReference type="InterPro" id="IPR005467">
    <property type="entry name" value="His_kinase_dom"/>
</dbReference>
<dbReference type="SMART" id="SM00387">
    <property type="entry name" value="HATPase_c"/>
    <property type="match status" value="1"/>
</dbReference>
<evidence type="ECO:0000256" key="1">
    <source>
        <dbReference type="ARBA" id="ARBA00000085"/>
    </source>
</evidence>
<dbReference type="Pfam" id="PF14417">
    <property type="entry name" value="MEDS"/>
    <property type="match status" value="1"/>
</dbReference>
<keyword evidence="6" id="KW-0808">Transferase</keyword>
<dbReference type="Gene3D" id="3.30.565.10">
    <property type="entry name" value="Histidine kinase-like ATPase, C-terminal domain"/>
    <property type="match status" value="1"/>
</dbReference>